<gene>
    <name evidence="1" type="ORF">JCM16418_4721</name>
</gene>
<evidence type="ECO:0000313" key="1">
    <source>
        <dbReference type="EMBL" id="GAF10511.1"/>
    </source>
</evidence>
<name>W7Z0L4_9BACL</name>
<organism evidence="1 2">
    <name type="scientific">Paenibacillus pini JCM 16418</name>
    <dbReference type="NCBI Taxonomy" id="1236976"/>
    <lineage>
        <taxon>Bacteria</taxon>
        <taxon>Bacillati</taxon>
        <taxon>Bacillota</taxon>
        <taxon>Bacilli</taxon>
        <taxon>Bacillales</taxon>
        <taxon>Paenibacillaceae</taxon>
        <taxon>Paenibacillus</taxon>
    </lineage>
</organism>
<dbReference type="SUPFAM" id="SSF53163">
    <property type="entry name" value="HybD-like"/>
    <property type="match status" value="1"/>
</dbReference>
<proteinExistence type="predicted"/>
<dbReference type="InterPro" id="IPR009665">
    <property type="entry name" value="YyaC"/>
</dbReference>
<sequence length="180" mass="18996">MNIQDPHISHSSSKHMQKVDAAGLTDFFKQIHTLHSMDTITFLCIGTDRSSGDALGPLTGSELCGYGVPHVIGTLPLPCDSNNFVANVANIPKHHIVIAVDACLGQPNSIGKYIVSHQPLIPAQSVGQALPAVGNYSVAAVVNANSPKPYATLQVTSLFQVITMARQIAASVAEGFELIN</sequence>
<dbReference type="Proteomes" id="UP000019364">
    <property type="component" value="Unassembled WGS sequence"/>
</dbReference>
<comment type="caution">
    <text evidence="1">The sequence shown here is derived from an EMBL/GenBank/DDBJ whole genome shotgun (WGS) entry which is preliminary data.</text>
</comment>
<evidence type="ECO:0000313" key="2">
    <source>
        <dbReference type="Proteomes" id="UP000019364"/>
    </source>
</evidence>
<accession>W7Z0L4</accession>
<dbReference type="GO" id="GO:0008233">
    <property type="term" value="F:peptidase activity"/>
    <property type="evidence" value="ECO:0007669"/>
    <property type="project" value="UniProtKB-KW"/>
</dbReference>
<dbReference type="AlphaFoldDB" id="W7Z0L4"/>
<dbReference type="InterPro" id="IPR023430">
    <property type="entry name" value="Pept_HybD-like_dom_sf"/>
</dbReference>
<dbReference type="NCBIfam" id="TIGR02841">
    <property type="entry name" value="spore_YyaC"/>
    <property type="match status" value="1"/>
</dbReference>
<keyword evidence="2" id="KW-1185">Reference proteome</keyword>
<dbReference type="Pfam" id="PF06866">
    <property type="entry name" value="DUF1256"/>
    <property type="match status" value="1"/>
</dbReference>
<dbReference type="eggNOG" id="ENOG5032WEB">
    <property type="taxonomic scope" value="Bacteria"/>
</dbReference>
<reference evidence="1 2" key="1">
    <citation type="journal article" date="2014" name="Genome Announc.">
        <title>Draft Genome Sequence of Paenibacillus pini JCM 16418T, Isolated from the Rhizosphere of Pine Tree.</title>
        <authorList>
            <person name="Yuki M."/>
            <person name="Oshima K."/>
            <person name="Suda W."/>
            <person name="Oshida Y."/>
            <person name="Kitamura K."/>
            <person name="Iida Y."/>
            <person name="Hattori M."/>
            <person name="Ohkuma M."/>
        </authorList>
    </citation>
    <scope>NUCLEOTIDE SEQUENCE [LARGE SCALE GENOMIC DNA]</scope>
    <source>
        <strain evidence="1 2">JCM 16418</strain>
    </source>
</reference>
<keyword evidence="1" id="KW-0378">Hydrolase</keyword>
<protein>
    <submittedName>
        <fullName evidence="1">Spore protease GPR related protein</fullName>
    </submittedName>
</protein>
<dbReference type="STRING" id="1236976.JCM16418_4721"/>
<dbReference type="EMBL" id="BAVZ01000025">
    <property type="protein sequence ID" value="GAF10511.1"/>
    <property type="molecule type" value="Genomic_DNA"/>
</dbReference>
<dbReference type="GO" id="GO:0006508">
    <property type="term" value="P:proteolysis"/>
    <property type="evidence" value="ECO:0007669"/>
    <property type="project" value="UniProtKB-KW"/>
</dbReference>
<keyword evidence="1" id="KW-0645">Protease</keyword>
<dbReference type="RefSeq" id="WP_036652968.1">
    <property type="nucleotide sequence ID" value="NZ_BAVZ01000025.1"/>
</dbReference>